<evidence type="ECO:0000259" key="1">
    <source>
        <dbReference type="Pfam" id="PF07883"/>
    </source>
</evidence>
<dbReference type="SUPFAM" id="SSF51182">
    <property type="entry name" value="RmlC-like cupins"/>
    <property type="match status" value="1"/>
</dbReference>
<dbReference type="Pfam" id="PF07883">
    <property type="entry name" value="Cupin_2"/>
    <property type="match status" value="1"/>
</dbReference>
<dbReference type="CDD" id="cd02230">
    <property type="entry name" value="cupin_HP0902-like"/>
    <property type="match status" value="1"/>
</dbReference>
<protein>
    <submittedName>
        <fullName evidence="2">Cupin</fullName>
    </submittedName>
</protein>
<dbReference type="Gene3D" id="2.60.120.10">
    <property type="entry name" value="Jelly Rolls"/>
    <property type="match status" value="1"/>
</dbReference>
<dbReference type="InterPro" id="IPR014710">
    <property type="entry name" value="RmlC-like_jellyroll"/>
</dbReference>
<dbReference type="STRING" id="1705.CA21670_10220"/>
<keyword evidence="3" id="KW-1185">Reference proteome</keyword>
<dbReference type="PANTHER" id="PTHR37694">
    <property type="entry name" value="SLR8022 PROTEIN"/>
    <property type="match status" value="1"/>
</dbReference>
<dbReference type="EMBL" id="LSTQ01000009">
    <property type="protein sequence ID" value="OAH30219.1"/>
    <property type="molecule type" value="Genomic_DNA"/>
</dbReference>
<accession>A0A177IMW7</accession>
<gene>
    <name evidence="2" type="ORF">AYJ05_11225</name>
</gene>
<dbReference type="InterPro" id="IPR011051">
    <property type="entry name" value="RmlC_Cupin_sf"/>
</dbReference>
<dbReference type="PANTHER" id="PTHR37694:SF1">
    <property type="entry name" value="SLR8022 PROTEIN"/>
    <property type="match status" value="1"/>
</dbReference>
<name>A0A177IMW7_9CORY</name>
<dbReference type="OrthoDB" id="5190473at2"/>
<dbReference type="Proteomes" id="UP000076947">
    <property type="component" value="Unassembled WGS sequence"/>
</dbReference>
<proteinExistence type="predicted"/>
<evidence type="ECO:0000313" key="3">
    <source>
        <dbReference type="Proteomes" id="UP000076947"/>
    </source>
</evidence>
<dbReference type="InterPro" id="IPR013096">
    <property type="entry name" value="Cupin_2"/>
</dbReference>
<organism evidence="2 3">
    <name type="scientific">Corynebacterium stationis</name>
    <dbReference type="NCBI Taxonomy" id="1705"/>
    <lineage>
        <taxon>Bacteria</taxon>
        <taxon>Bacillati</taxon>
        <taxon>Actinomycetota</taxon>
        <taxon>Actinomycetes</taxon>
        <taxon>Mycobacteriales</taxon>
        <taxon>Corynebacteriaceae</taxon>
        <taxon>Corynebacterium</taxon>
    </lineage>
</organism>
<sequence length="116" mass="12389">MADSSNNIVNLRDLSAELLEKAATVKHGRATHSFRAVPGGHLTQVLLALKAGKSLSDHENPGEALLHVLQGTVQVTVGEDAIEVKEDEHAVVPQQRHGLVAVEDSAVLLTVVRYLS</sequence>
<feature type="domain" description="Cupin type-2" evidence="1">
    <location>
        <begin position="47"/>
        <end position="112"/>
    </location>
</feature>
<dbReference type="RefSeq" id="WP_066838862.1">
    <property type="nucleotide sequence ID" value="NZ_DAMCGO010000083.1"/>
</dbReference>
<reference evidence="3" key="1">
    <citation type="submission" date="2016-02" db="EMBL/GenBank/DDBJ databases">
        <authorList>
            <person name="Kaur G."/>
            <person name="Nair G.R."/>
            <person name="Mayilraj S."/>
        </authorList>
    </citation>
    <scope>NUCLEOTIDE SEQUENCE [LARGE SCALE GENOMIC DNA]</scope>
    <source>
        <strain evidence="3">GA-15</strain>
    </source>
</reference>
<evidence type="ECO:0000313" key="2">
    <source>
        <dbReference type="EMBL" id="OAH30219.1"/>
    </source>
</evidence>
<dbReference type="AlphaFoldDB" id="A0A177IMW7"/>
<comment type="caution">
    <text evidence="2">The sequence shown here is derived from an EMBL/GenBank/DDBJ whole genome shotgun (WGS) entry which is preliminary data.</text>
</comment>